<dbReference type="Proteomes" id="UP000238296">
    <property type="component" value="Unassembled WGS sequence"/>
</dbReference>
<dbReference type="AlphaFoldDB" id="A0A2S8BMS5"/>
<protein>
    <recommendedName>
        <fullName evidence="3">Pyridoxamine 5'-phosphate oxidase putative domain-containing protein</fullName>
    </recommendedName>
</protein>
<accession>A0A2S8BMS5</accession>
<evidence type="ECO:0008006" key="3">
    <source>
        <dbReference type="Google" id="ProtNLM"/>
    </source>
</evidence>
<dbReference type="RefSeq" id="WP_242657019.1">
    <property type="nucleotide sequence ID" value="NZ_MLQM01000001.1"/>
</dbReference>
<comment type="caution">
    <text evidence="1">The sequence shown here is derived from an EMBL/GenBank/DDBJ whole genome shotgun (WGS) entry which is preliminary data.</text>
</comment>
<dbReference type="SUPFAM" id="SSF50475">
    <property type="entry name" value="FMN-binding split barrel"/>
    <property type="match status" value="1"/>
</dbReference>
<gene>
    <name evidence="1" type="ORF">C1Y40_01813</name>
</gene>
<dbReference type="Gene3D" id="2.30.110.10">
    <property type="entry name" value="Electron Transport, Fmn-binding Protein, Chain A"/>
    <property type="match status" value="1"/>
</dbReference>
<evidence type="ECO:0000313" key="2">
    <source>
        <dbReference type="Proteomes" id="UP000238296"/>
    </source>
</evidence>
<reference evidence="1 2" key="1">
    <citation type="journal article" date="2017" name="Int. J. Syst. Evol. Microbiol.">
        <title>Mycobacterium talmoniae sp. nov., a slowly growing mycobacterium isolated from human respiratory samples.</title>
        <authorList>
            <person name="Davidson R.M."/>
            <person name="DeGroote M.A."/>
            <person name="Marola J.L."/>
            <person name="Buss S."/>
            <person name="Jones V."/>
            <person name="McNeil M.R."/>
            <person name="Freifeld A.G."/>
            <person name="Elaine Epperson L."/>
            <person name="Hasan N.A."/>
            <person name="Jackson M."/>
            <person name="Iwen P.C."/>
            <person name="Salfinger M."/>
            <person name="Strong M."/>
        </authorList>
    </citation>
    <scope>NUCLEOTIDE SEQUENCE [LARGE SCALE GENOMIC DNA]</scope>
    <source>
        <strain evidence="1 2">ATCC BAA-2683</strain>
    </source>
</reference>
<sequence>MVTSVRAAAENPQPAIDIGEILTKLVERHGRTCLMPPPPSSRGDVQIDSLADARAFVLSEESLEQLLAEQFECTFCWTNRAGEPVALTEAFVYAEGAIWMCAEESRVRVKAIVRDPRSCVVVSSVGTSMGHSKSVSYKGVSEVVRDRQRILWFLTEIAKRYDPHDEQAQEAHVRAADHPGRVVIKFVPTVTTNAFDGHRARKRRKAEER</sequence>
<evidence type="ECO:0000313" key="1">
    <source>
        <dbReference type="EMBL" id="PQM47990.1"/>
    </source>
</evidence>
<organism evidence="1 2">
    <name type="scientific">Mycobacterium talmoniae</name>
    <dbReference type="NCBI Taxonomy" id="1858794"/>
    <lineage>
        <taxon>Bacteria</taxon>
        <taxon>Bacillati</taxon>
        <taxon>Actinomycetota</taxon>
        <taxon>Actinomycetes</taxon>
        <taxon>Mycobacteriales</taxon>
        <taxon>Mycobacteriaceae</taxon>
        <taxon>Mycobacterium</taxon>
    </lineage>
</organism>
<name>A0A2S8BMS5_9MYCO</name>
<dbReference type="InterPro" id="IPR012349">
    <property type="entry name" value="Split_barrel_FMN-bd"/>
</dbReference>
<dbReference type="EMBL" id="PPEA01000254">
    <property type="protein sequence ID" value="PQM47990.1"/>
    <property type="molecule type" value="Genomic_DNA"/>
</dbReference>
<proteinExistence type="predicted"/>